<evidence type="ECO:0000313" key="2">
    <source>
        <dbReference type="EMBL" id="KAG6380079.1"/>
    </source>
</evidence>
<dbReference type="EMBL" id="JAGFBS010000003">
    <property type="protein sequence ID" value="KAG6380079.1"/>
    <property type="molecule type" value="Genomic_DNA"/>
</dbReference>
<keyword evidence="1" id="KW-1133">Transmembrane helix</keyword>
<sequence>MFILHAEGNNVHSPQLRLNLVWERPGAGLDPKARGFYPAAHAHPERTLGNCLLSRFESLKGLSDLEEAILRYKDAADITLHDHPNKLLFLTCLVDSFKIRFQYLGELTVSNLFAIALPSMYILLLLVSFLNLHDGSASPLHTVILDSLKVLMWCGRPRRQLSA</sequence>
<dbReference type="Proteomes" id="UP000683000">
    <property type="component" value="Unassembled WGS sequence"/>
</dbReference>
<reference evidence="2" key="1">
    <citation type="submission" date="2021-03" db="EMBL/GenBank/DDBJ databases">
        <title>Evolutionary innovations through gain and loss of genes in the ectomycorrhizal Boletales.</title>
        <authorList>
            <person name="Wu G."/>
            <person name="Miyauchi S."/>
            <person name="Morin E."/>
            <person name="Yang Z.-L."/>
            <person name="Xu J."/>
            <person name="Martin F.M."/>
        </authorList>
    </citation>
    <scope>NUCLEOTIDE SEQUENCE</scope>
    <source>
        <strain evidence="2">BR01</strain>
    </source>
</reference>
<evidence type="ECO:0000313" key="3">
    <source>
        <dbReference type="Proteomes" id="UP000683000"/>
    </source>
</evidence>
<comment type="caution">
    <text evidence="2">The sequence shown here is derived from an EMBL/GenBank/DDBJ whole genome shotgun (WGS) entry which is preliminary data.</text>
</comment>
<organism evidence="2 3">
    <name type="scientific">Boletus reticuloceps</name>
    <dbReference type="NCBI Taxonomy" id="495285"/>
    <lineage>
        <taxon>Eukaryota</taxon>
        <taxon>Fungi</taxon>
        <taxon>Dikarya</taxon>
        <taxon>Basidiomycota</taxon>
        <taxon>Agaricomycotina</taxon>
        <taxon>Agaricomycetes</taxon>
        <taxon>Agaricomycetidae</taxon>
        <taxon>Boletales</taxon>
        <taxon>Boletineae</taxon>
        <taxon>Boletaceae</taxon>
        <taxon>Boletoideae</taxon>
        <taxon>Boletus</taxon>
    </lineage>
</organism>
<dbReference type="OrthoDB" id="9991317at2759"/>
<keyword evidence="1" id="KW-0472">Membrane</keyword>
<name>A0A8I2YV86_9AGAM</name>
<evidence type="ECO:0000256" key="1">
    <source>
        <dbReference type="SAM" id="Phobius"/>
    </source>
</evidence>
<keyword evidence="3" id="KW-1185">Reference proteome</keyword>
<protein>
    <submittedName>
        <fullName evidence="2">Uncharacterized protein</fullName>
    </submittedName>
</protein>
<proteinExistence type="predicted"/>
<gene>
    <name evidence="2" type="ORF">JVT61DRAFT_8161</name>
</gene>
<feature type="transmembrane region" description="Helical" evidence="1">
    <location>
        <begin position="107"/>
        <end position="130"/>
    </location>
</feature>
<accession>A0A8I2YV86</accession>
<keyword evidence="1" id="KW-0812">Transmembrane</keyword>
<dbReference type="AlphaFoldDB" id="A0A8I2YV86"/>